<dbReference type="STRING" id="57577.A0A2K3PBT8"/>
<dbReference type="SUPFAM" id="SSF50104">
    <property type="entry name" value="Translation proteins SH3-like domain"/>
    <property type="match status" value="1"/>
</dbReference>
<dbReference type="GO" id="GO:0022625">
    <property type="term" value="C:cytosolic large ribosomal subunit"/>
    <property type="evidence" value="ECO:0007669"/>
    <property type="project" value="TreeGrafter"/>
</dbReference>
<comment type="similarity">
    <text evidence="1">Belongs to the eukaryotic ribosomal protein eL14 family.</text>
</comment>
<reference evidence="6 7" key="1">
    <citation type="journal article" date="2014" name="Am. J. Bot.">
        <title>Genome assembly and annotation for red clover (Trifolium pratense; Fabaceae).</title>
        <authorList>
            <person name="Istvanek J."/>
            <person name="Jaros M."/>
            <person name="Krenek A."/>
            <person name="Repkova J."/>
        </authorList>
    </citation>
    <scope>NUCLEOTIDE SEQUENCE [LARGE SCALE GENOMIC DNA]</scope>
    <source>
        <strain evidence="7">cv. Tatra</strain>
        <tissue evidence="6">Young leaves</tissue>
    </source>
</reference>
<sequence length="208" mass="24388">MKKFRGRQVSIGKLFERVQRLVYERDIQDFEEDLELIQPGEAIENNEYDEYEVSEDDEVFEEDSEEEDSAHTEKVPPFKRFVEIGRVAQINYGKDYGRLVVIVDVIDQTRALVDAPDMERSPINFKRLSLTDIKIEIKRVPKKKDLIKAMEAADVKNKWEKSSWGRKLIVRKRRAALNDFDRFKIMLAKIKRAAVVRQELAKLKKTAA</sequence>
<dbReference type="EMBL" id="ASHM01005524">
    <property type="protein sequence ID" value="PNY12751.1"/>
    <property type="molecule type" value="Genomic_DNA"/>
</dbReference>
<name>A0A2K3PBT8_TRIPR</name>
<evidence type="ECO:0000313" key="7">
    <source>
        <dbReference type="Proteomes" id="UP000236291"/>
    </source>
</evidence>
<dbReference type="InterPro" id="IPR002784">
    <property type="entry name" value="Ribosomal_eL14_dom"/>
</dbReference>
<evidence type="ECO:0000256" key="3">
    <source>
        <dbReference type="ARBA" id="ARBA00023274"/>
    </source>
</evidence>
<evidence type="ECO:0000256" key="4">
    <source>
        <dbReference type="SAM" id="MobiDB-lite"/>
    </source>
</evidence>
<reference evidence="6 7" key="2">
    <citation type="journal article" date="2017" name="Front. Plant Sci.">
        <title>Gene Classification and Mining of Molecular Markers Useful in Red Clover (Trifolium pratense) Breeding.</title>
        <authorList>
            <person name="Istvanek J."/>
            <person name="Dluhosova J."/>
            <person name="Dluhos P."/>
            <person name="Patkova L."/>
            <person name="Nedelnik J."/>
            <person name="Repkova J."/>
        </authorList>
    </citation>
    <scope>NUCLEOTIDE SEQUENCE [LARGE SCALE GENOMIC DNA]</scope>
    <source>
        <strain evidence="7">cv. Tatra</strain>
        <tissue evidence="6">Young leaves</tissue>
    </source>
</reference>
<feature type="domain" description="Large ribosomal subunit protein eL14" evidence="5">
    <location>
        <begin position="120"/>
        <end position="192"/>
    </location>
</feature>
<dbReference type="GO" id="GO:0042273">
    <property type="term" value="P:ribosomal large subunit biogenesis"/>
    <property type="evidence" value="ECO:0007669"/>
    <property type="project" value="TreeGrafter"/>
</dbReference>
<keyword evidence="3" id="KW-0687">Ribonucleoprotein</keyword>
<gene>
    <name evidence="6" type="ORF">L195_g009388</name>
</gene>
<dbReference type="GO" id="GO:0003729">
    <property type="term" value="F:mRNA binding"/>
    <property type="evidence" value="ECO:0007669"/>
    <property type="project" value="UniProtKB-ARBA"/>
</dbReference>
<dbReference type="AlphaFoldDB" id="A0A2K3PBT8"/>
<dbReference type="Pfam" id="PF01929">
    <property type="entry name" value="Ribosomal_L14e"/>
    <property type="match status" value="1"/>
</dbReference>
<dbReference type="Gene3D" id="2.30.30.30">
    <property type="match status" value="1"/>
</dbReference>
<evidence type="ECO:0000256" key="2">
    <source>
        <dbReference type="ARBA" id="ARBA00022980"/>
    </source>
</evidence>
<evidence type="ECO:0000313" key="6">
    <source>
        <dbReference type="EMBL" id="PNY12751.1"/>
    </source>
</evidence>
<dbReference type="Proteomes" id="UP000236291">
    <property type="component" value="Unassembled WGS sequence"/>
</dbReference>
<dbReference type="InterPro" id="IPR039660">
    <property type="entry name" value="Ribosomal_eL14"/>
</dbReference>
<feature type="region of interest" description="Disordered" evidence="4">
    <location>
        <begin position="38"/>
        <end position="72"/>
    </location>
</feature>
<evidence type="ECO:0000256" key="1">
    <source>
        <dbReference type="ARBA" id="ARBA00006592"/>
    </source>
</evidence>
<dbReference type="InterPro" id="IPR014722">
    <property type="entry name" value="Rib_uL2_dom2"/>
</dbReference>
<evidence type="ECO:0000259" key="5">
    <source>
        <dbReference type="Pfam" id="PF01929"/>
    </source>
</evidence>
<dbReference type="GO" id="GO:0003735">
    <property type="term" value="F:structural constituent of ribosome"/>
    <property type="evidence" value="ECO:0007669"/>
    <property type="project" value="InterPro"/>
</dbReference>
<keyword evidence="2 6" id="KW-0689">Ribosomal protein</keyword>
<dbReference type="GO" id="GO:0006412">
    <property type="term" value="P:translation"/>
    <property type="evidence" value="ECO:0007669"/>
    <property type="project" value="InterPro"/>
</dbReference>
<dbReference type="Gene3D" id="6.10.250.2270">
    <property type="match status" value="1"/>
</dbReference>
<comment type="caution">
    <text evidence="6">The sequence shown here is derived from an EMBL/GenBank/DDBJ whole genome shotgun (WGS) entry which is preliminary data.</text>
</comment>
<organism evidence="6 7">
    <name type="scientific">Trifolium pratense</name>
    <name type="common">Red clover</name>
    <dbReference type="NCBI Taxonomy" id="57577"/>
    <lineage>
        <taxon>Eukaryota</taxon>
        <taxon>Viridiplantae</taxon>
        <taxon>Streptophyta</taxon>
        <taxon>Embryophyta</taxon>
        <taxon>Tracheophyta</taxon>
        <taxon>Spermatophyta</taxon>
        <taxon>Magnoliopsida</taxon>
        <taxon>eudicotyledons</taxon>
        <taxon>Gunneridae</taxon>
        <taxon>Pentapetalae</taxon>
        <taxon>rosids</taxon>
        <taxon>fabids</taxon>
        <taxon>Fabales</taxon>
        <taxon>Fabaceae</taxon>
        <taxon>Papilionoideae</taxon>
        <taxon>50 kb inversion clade</taxon>
        <taxon>NPAAA clade</taxon>
        <taxon>Hologalegina</taxon>
        <taxon>IRL clade</taxon>
        <taxon>Trifolieae</taxon>
        <taxon>Trifolium</taxon>
    </lineage>
</organism>
<dbReference type="InterPro" id="IPR008991">
    <property type="entry name" value="Translation_prot_SH3-like_sf"/>
</dbReference>
<dbReference type="PANTHER" id="PTHR11127">
    <property type="entry name" value="60S RIBOSOMAL PROTEIN L14"/>
    <property type="match status" value="1"/>
</dbReference>
<proteinExistence type="inferred from homology"/>
<dbReference type="PANTHER" id="PTHR11127:SF2">
    <property type="entry name" value="LARGE RIBOSOMAL SUBUNIT PROTEIN EL14"/>
    <property type="match status" value="1"/>
</dbReference>
<dbReference type="CDD" id="cd23702">
    <property type="entry name" value="eL14"/>
    <property type="match status" value="1"/>
</dbReference>
<accession>A0A2K3PBT8</accession>
<feature type="compositionally biased region" description="Acidic residues" evidence="4">
    <location>
        <begin position="44"/>
        <end position="68"/>
    </location>
</feature>
<protein>
    <submittedName>
        <fullName evidence="6">Putative 60S ribosomal protein L14-like</fullName>
    </submittedName>
</protein>
<dbReference type="FunFam" id="2.30.30.30:FF:000026">
    <property type="entry name" value="60S ribosomal protein L14-1"/>
    <property type="match status" value="1"/>
</dbReference>